<accession>A0A852ZQJ4</accession>
<dbReference type="AlphaFoldDB" id="A0A852ZQJ4"/>
<evidence type="ECO:0000313" key="2">
    <source>
        <dbReference type="EMBL" id="NYH91300.1"/>
    </source>
</evidence>
<protein>
    <submittedName>
        <fullName evidence="2">Ser/Thr protein kinase RdoA (MazF antagonist)</fullName>
    </submittedName>
</protein>
<gene>
    <name evidence="2" type="ORF">F4554_003938</name>
</gene>
<dbReference type="Proteomes" id="UP000579605">
    <property type="component" value="Unassembled WGS sequence"/>
</dbReference>
<reference evidence="2 3" key="1">
    <citation type="submission" date="2020-07" db="EMBL/GenBank/DDBJ databases">
        <title>Sequencing the genomes of 1000 actinobacteria strains.</title>
        <authorList>
            <person name="Klenk H.-P."/>
        </authorList>
    </citation>
    <scope>NUCLEOTIDE SEQUENCE [LARGE SCALE GENOMIC DNA]</scope>
    <source>
        <strain evidence="2 3">DSM 18448</strain>
    </source>
</reference>
<dbReference type="GO" id="GO:0016301">
    <property type="term" value="F:kinase activity"/>
    <property type="evidence" value="ECO:0007669"/>
    <property type="project" value="UniProtKB-KW"/>
</dbReference>
<name>A0A852ZQJ4_9ACTN</name>
<dbReference type="InterPro" id="IPR002575">
    <property type="entry name" value="Aminoglycoside_PTrfase"/>
</dbReference>
<dbReference type="SUPFAM" id="SSF56112">
    <property type="entry name" value="Protein kinase-like (PK-like)"/>
    <property type="match status" value="1"/>
</dbReference>
<keyword evidence="3" id="KW-1185">Reference proteome</keyword>
<dbReference type="RefSeq" id="WP_179788900.1">
    <property type="nucleotide sequence ID" value="NZ_BAAARR010000023.1"/>
</dbReference>
<evidence type="ECO:0000313" key="3">
    <source>
        <dbReference type="Proteomes" id="UP000579605"/>
    </source>
</evidence>
<dbReference type="Pfam" id="PF01636">
    <property type="entry name" value="APH"/>
    <property type="match status" value="1"/>
</dbReference>
<dbReference type="InterPro" id="IPR011009">
    <property type="entry name" value="Kinase-like_dom_sf"/>
</dbReference>
<sequence length="162" mass="17913">MATELAARRAERDKILAGGFSMAQVDQMLDLLEGYVRDFPSKQWVLCHGDLSLKHIFVTADGQDGAAVRVSGIIDFGDWQSGTPVHDLAVLRVREPRLDLQPLLAGYGAPADRTYRRQLDLHTLTIALGSLAFCVDELDQPGIQRSRDQIRALVADLDAQCR</sequence>
<dbReference type="Gene3D" id="3.90.1200.10">
    <property type="match status" value="1"/>
</dbReference>
<keyword evidence="2" id="KW-0808">Transferase</keyword>
<dbReference type="EMBL" id="JACBZH010000001">
    <property type="protein sequence ID" value="NYH91300.1"/>
    <property type="molecule type" value="Genomic_DNA"/>
</dbReference>
<keyword evidence="2" id="KW-0418">Kinase</keyword>
<comment type="caution">
    <text evidence="2">The sequence shown here is derived from an EMBL/GenBank/DDBJ whole genome shotgun (WGS) entry which is preliminary data.</text>
</comment>
<evidence type="ECO:0000259" key="1">
    <source>
        <dbReference type="Pfam" id="PF01636"/>
    </source>
</evidence>
<feature type="domain" description="Aminoglycoside phosphotransferase" evidence="1">
    <location>
        <begin position="13"/>
        <end position="111"/>
    </location>
</feature>
<proteinExistence type="predicted"/>
<organism evidence="2 3">
    <name type="scientific">Actinopolymorpha rutila</name>
    <dbReference type="NCBI Taxonomy" id="446787"/>
    <lineage>
        <taxon>Bacteria</taxon>
        <taxon>Bacillati</taxon>
        <taxon>Actinomycetota</taxon>
        <taxon>Actinomycetes</taxon>
        <taxon>Propionibacteriales</taxon>
        <taxon>Actinopolymorphaceae</taxon>
        <taxon>Actinopolymorpha</taxon>
    </lineage>
</organism>